<sequence>MSELPRPSEVPQLRPSHTDGKLHVCDRHFNTATLEEKQERPITMFRIMISPDSEQVGDMGHKSGTASESSLSLRDIPAELRQEIYKAYFEIGRPDGPNYFPTSEDPFIAALRPCDVLYKEILHFAYQHLYVEVDIRQPPQRFFSLRLDAVSLLTNIDLQFIRFDSNRRLYEYDALGGILPPHEATDAMIDPALDLLSHATRLRILSVYFDCFSFGTTSIEVWLKRILEQNNTRELREFHLRMGTWLSYAIDPTKKEAESLLNSMDHVEAGGRWVEVQREMWWPWKEDQWTAEFHWVLDSTAYPISHYYARHHGYEKESGRPTVLED</sequence>
<evidence type="ECO:0000256" key="1">
    <source>
        <dbReference type="SAM" id="MobiDB-lite"/>
    </source>
</evidence>
<evidence type="ECO:0000313" key="3">
    <source>
        <dbReference type="Proteomes" id="UP000701801"/>
    </source>
</evidence>
<dbReference type="EMBL" id="CAJVRM010000167">
    <property type="protein sequence ID" value="CAG8976219.1"/>
    <property type="molecule type" value="Genomic_DNA"/>
</dbReference>
<dbReference type="AlphaFoldDB" id="A0A9N9LJA5"/>
<name>A0A9N9LJA5_9HELO</name>
<comment type="caution">
    <text evidence="2">The sequence shown here is derived from an EMBL/GenBank/DDBJ whole genome shotgun (WGS) entry which is preliminary data.</text>
</comment>
<protein>
    <submittedName>
        <fullName evidence="2">Uncharacterized protein</fullName>
    </submittedName>
</protein>
<reference evidence="2" key="1">
    <citation type="submission" date="2021-07" db="EMBL/GenBank/DDBJ databases">
        <authorList>
            <person name="Durling M."/>
        </authorList>
    </citation>
    <scope>NUCLEOTIDE SEQUENCE</scope>
</reference>
<organism evidence="2 3">
    <name type="scientific">Hymenoscyphus albidus</name>
    <dbReference type="NCBI Taxonomy" id="595503"/>
    <lineage>
        <taxon>Eukaryota</taxon>
        <taxon>Fungi</taxon>
        <taxon>Dikarya</taxon>
        <taxon>Ascomycota</taxon>
        <taxon>Pezizomycotina</taxon>
        <taxon>Leotiomycetes</taxon>
        <taxon>Helotiales</taxon>
        <taxon>Helotiaceae</taxon>
        <taxon>Hymenoscyphus</taxon>
    </lineage>
</organism>
<gene>
    <name evidence="2" type="ORF">HYALB_00010765</name>
</gene>
<feature type="region of interest" description="Disordered" evidence="1">
    <location>
        <begin position="1"/>
        <end position="22"/>
    </location>
</feature>
<evidence type="ECO:0000313" key="2">
    <source>
        <dbReference type="EMBL" id="CAG8976219.1"/>
    </source>
</evidence>
<proteinExistence type="predicted"/>
<accession>A0A9N9LJA5</accession>
<dbReference type="Proteomes" id="UP000701801">
    <property type="component" value="Unassembled WGS sequence"/>
</dbReference>
<keyword evidence="3" id="KW-1185">Reference proteome</keyword>